<keyword evidence="6 9" id="KW-0812">Transmembrane</keyword>
<keyword evidence="4" id="KW-1003">Cell membrane</keyword>
<name>A0A0C1EBU5_9BACT</name>
<dbReference type="AlphaFoldDB" id="A0A0C1EBU5"/>
<organism evidence="10 11">
    <name type="scientific">Parachlamydia acanthamoebae</name>
    <dbReference type="NCBI Taxonomy" id="83552"/>
    <lineage>
        <taxon>Bacteria</taxon>
        <taxon>Pseudomonadati</taxon>
        <taxon>Chlamydiota</taxon>
        <taxon>Chlamydiia</taxon>
        <taxon>Parachlamydiales</taxon>
        <taxon>Parachlamydiaceae</taxon>
        <taxon>Parachlamydia</taxon>
    </lineage>
</organism>
<keyword evidence="8 9" id="KW-0472">Membrane</keyword>
<dbReference type="Gene3D" id="3.40.50.12790">
    <property type="entry name" value="FHIPEP family, domain 4"/>
    <property type="match status" value="1"/>
</dbReference>
<protein>
    <submittedName>
        <fullName evidence="10">Low calcium response locus protein D</fullName>
    </submittedName>
</protein>
<gene>
    <name evidence="10" type="primary">lcrD</name>
    <name evidence="10" type="ORF">DB43_DU00240</name>
</gene>
<dbReference type="PANTHER" id="PTHR30161">
    <property type="entry name" value="FLAGELLAR EXPORT PROTEIN, MEMBRANE FLHA SUBUNIT-RELATED"/>
    <property type="match status" value="1"/>
</dbReference>
<evidence type="ECO:0000256" key="6">
    <source>
        <dbReference type="ARBA" id="ARBA00022692"/>
    </source>
</evidence>
<dbReference type="PRINTS" id="PR00949">
    <property type="entry name" value="TYPE3IMAPROT"/>
</dbReference>
<reference evidence="10 11" key="1">
    <citation type="journal article" date="2014" name="Mol. Biol. Evol.">
        <title>Massive expansion of Ubiquitination-related gene families within the Chlamydiae.</title>
        <authorList>
            <person name="Domman D."/>
            <person name="Collingro A."/>
            <person name="Lagkouvardos I."/>
            <person name="Gehre L."/>
            <person name="Weinmaier T."/>
            <person name="Rattei T."/>
            <person name="Subtil A."/>
            <person name="Horn M."/>
        </authorList>
    </citation>
    <scope>NUCLEOTIDE SEQUENCE [LARGE SCALE GENOMIC DNA]</scope>
    <source>
        <strain evidence="10 11">OEW1</strain>
    </source>
</reference>
<dbReference type="Pfam" id="PF00771">
    <property type="entry name" value="FHIPEP"/>
    <property type="match status" value="1"/>
</dbReference>
<feature type="transmembrane region" description="Helical" evidence="9">
    <location>
        <begin position="271"/>
        <end position="293"/>
    </location>
</feature>
<dbReference type="PROSITE" id="PS00994">
    <property type="entry name" value="FHIPEP"/>
    <property type="match status" value="1"/>
</dbReference>
<dbReference type="Gene3D" id="1.10.8.540">
    <property type="entry name" value="FHIPEP family, domain 3"/>
    <property type="match status" value="1"/>
</dbReference>
<sequence length="742" mass="80890">MLNTNTQKGSHTGDTKKMDLIRRILDGITSRLGGERSLDTISRSSDIALALLIICIMAMIIIPVNPHIIDFLIALNLTASVALLMVALYIPSAVHLSIFPSLLLITTLYRLGVNIASTRQILLHANAGDIIFQFGQFVVGGNFVVGGVIFLIITLVQFIVITKGAERVAEVAARFTLDAMPGKQMSIDADMRAGILDSNQAREKRLAIQKESQLYGAMDGAMKFVKGDAIAGIVITLINIIGGMIIGMTLNGMPAMDAVTTYSLLSIGDGLVSQIPALLISITAGIVTTRVSSDKAESNLGSEISGQILKQPKALLISAGFLMGMAAIPGFPKPPFLIFASALGLLGYSLWVSEKQKVEAARTGGGAGGGTISSAADTSTVDMGVQGHKVVSGGGIDSYALTLPVVLECGSSLSQEIQKAQKGQSFIDKMIPKMRQALYADLGVRFPGVHVRTDSPILEKDEYSIHLNEVPIVKGRVLEGFVLTNESEENLKRYNLSYTTYKSALGLPSLWVESKNIDLLNKAGVKYWNSLEVMILHISYFFRTYANEFVGIQEVKSMLEFVEKSFPDLVKEVTRLIPLQKMTDIFKRLIQEQVSIKDLRTILESLSEWAQTEKDTVLLTEYVRSSLKRYISYKYSQGQSVLSVYILDPEIEDMVRGAIKQTSAGSYLALDPDSVQLILQGVRNTVAPPPPGGQPPVLLTAIDVRRFVRKLIEMEFTDISVVSYQEIVPEIRIQPLGRVQLT</sequence>
<dbReference type="EMBL" id="JSAM01000015">
    <property type="protein sequence ID" value="KIA78557.1"/>
    <property type="molecule type" value="Genomic_DNA"/>
</dbReference>
<keyword evidence="5" id="KW-0997">Cell inner membrane</keyword>
<dbReference type="InterPro" id="IPR006302">
    <property type="entry name" value="T3SS_HrcV"/>
</dbReference>
<feature type="transmembrane region" description="Helical" evidence="9">
    <location>
        <begin position="102"/>
        <end position="122"/>
    </location>
</feature>
<dbReference type="GO" id="GO:0009306">
    <property type="term" value="P:protein secretion"/>
    <property type="evidence" value="ECO:0007669"/>
    <property type="project" value="InterPro"/>
</dbReference>
<evidence type="ECO:0000256" key="5">
    <source>
        <dbReference type="ARBA" id="ARBA00022519"/>
    </source>
</evidence>
<dbReference type="InterPro" id="IPR001712">
    <property type="entry name" value="T3SS_FHIPEP"/>
</dbReference>
<evidence type="ECO:0000256" key="3">
    <source>
        <dbReference type="ARBA" id="ARBA00022448"/>
    </source>
</evidence>
<keyword evidence="3" id="KW-0813">Transport</keyword>
<keyword evidence="7 9" id="KW-1133">Transmembrane helix</keyword>
<dbReference type="Proteomes" id="UP000031307">
    <property type="component" value="Unassembled WGS sequence"/>
</dbReference>
<comment type="subcellular location">
    <subcellularLocation>
        <location evidence="1">Cell inner membrane</location>
        <topology evidence="1">Multi-pass membrane protein</topology>
    </subcellularLocation>
</comment>
<feature type="transmembrane region" description="Helical" evidence="9">
    <location>
        <begin position="71"/>
        <end position="90"/>
    </location>
</feature>
<evidence type="ECO:0000256" key="7">
    <source>
        <dbReference type="ARBA" id="ARBA00022989"/>
    </source>
</evidence>
<dbReference type="InterPro" id="IPR042193">
    <property type="entry name" value="FHIPEP_3"/>
</dbReference>
<dbReference type="PATRIC" id="fig|83552.4.peg.248"/>
<evidence type="ECO:0000313" key="11">
    <source>
        <dbReference type="Proteomes" id="UP000031307"/>
    </source>
</evidence>
<proteinExistence type="inferred from homology"/>
<feature type="transmembrane region" description="Helical" evidence="9">
    <location>
        <begin position="314"/>
        <end position="331"/>
    </location>
</feature>
<evidence type="ECO:0000256" key="4">
    <source>
        <dbReference type="ARBA" id="ARBA00022475"/>
    </source>
</evidence>
<dbReference type="InterPro" id="IPR042196">
    <property type="entry name" value="FHIPEP_4"/>
</dbReference>
<feature type="transmembrane region" description="Helical" evidence="9">
    <location>
        <begin position="47"/>
        <end position="65"/>
    </location>
</feature>
<comment type="similarity">
    <text evidence="2">Belongs to the FHIPEP (flagella/HR/invasion proteins export pore) family.</text>
</comment>
<feature type="transmembrane region" description="Helical" evidence="9">
    <location>
        <begin position="229"/>
        <end position="251"/>
    </location>
</feature>
<feature type="transmembrane region" description="Helical" evidence="9">
    <location>
        <begin position="134"/>
        <end position="160"/>
    </location>
</feature>
<dbReference type="NCBIfam" id="TIGR01399">
    <property type="entry name" value="hrcV"/>
    <property type="match status" value="1"/>
</dbReference>
<dbReference type="PANTHER" id="PTHR30161:SF2">
    <property type="entry name" value="INVASION PROTEIN INVA"/>
    <property type="match status" value="1"/>
</dbReference>
<accession>A0A0C1EBU5</accession>
<evidence type="ECO:0000256" key="2">
    <source>
        <dbReference type="ARBA" id="ARBA00008835"/>
    </source>
</evidence>
<dbReference type="InterPro" id="IPR025505">
    <property type="entry name" value="FHIPEP_CS"/>
</dbReference>
<evidence type="ECO:0000256" key="8">
    <source>
        <dbReference type="ARBA" id="ARBA00023136"/>
    </source>
</evidence>
<comment type="caution">
    <text evidence="10">The sequence shown here is derived from an EMBL/GenBank/DDBJ whole genome shotgun (WGS) entry which is preliminary data.</text>
</comment>
<evidence type="ECO:0000256" key="9">
    <source>
        <dbReference type="SAM" id="Phobius"/>
    </source>
</evidence>
<dbReference type="Gene3D" id="3.40.30.60">
    <property type="entry name" value="FHIPEP family, domain 1"/>
    <property type="match status" value="1"/>
</dbReference>
<dbReference type="PIRSF" id="PIRSF005419">
    <property type="entry name" value="FlhA"/>
    <property type="match status" value="1"/>
</dbReference>
<dbReference type="GO" id="GO:0005886">
    <property type="term" value="C:plasma membrane"/>
    <property type="evidence" value="ECO:0007669"/>
    <property type="project" value="UniProtKB-SubCell"/>
</dbReference>
<evidence type="ECO:0000313" key="10">
    <source>
        <dbReference type="EMBL" id="KIA78557.1"/>
    </source>
</evidence>
<dbReference type="InterPro" id="IPR042194">
    <property type="entry name" value="FHIPEP_1"/>
</dbReference>
<evidence type="ECO:0000256" key="1">
    <source>
        <dbReference type="ARBA" id="ARBA00004429"/>
    </source>
</evidence>